<name>A0ABQ6C8N3_9BURK</name>
<dbReference type="Proteomes" id="UP001156903">
    <property type="component" value="Unassembled WGS sequence"/>
</dbReference>
<sequence>MRVLVVERATVGVVARSLVPLDAVRCPDIVGQLGTEVFPPCMVPFAVVGAWESGLGVFAHAPSVAKKSVGFDRSACERAQARALGAGVSGVLAFGAKVRAGTTSLCGVCHG</sequence>
<dbReference type="EMBL" id="BSPB01000041">
    <property type="protein sequence ID" value="GLS16013.1"/>
    <property type="molecule type" value="Genomic_DNA"/>
</dbReference>
<proteinExistence type="predicted"/>
<evidence type="ECO:0000313" key="2">
    <source>
        <dbReference type="Proteomes" id="UP001156903"/>
    </source>
</evidence>
<organism evidence="1 2">
    <name type="scientific">Hydrogenophaga electricum</name>
    <dbReference type="NCBI Taxonomy" id="1230953"/>
    <lineage>
        <taxon>Bacteria</taxon>
        <taxon>Pseudomonadati</taxon>
        <taxon>Pseudomonadota</taxon>
        <taxon>Betaproteobacteria</taxon>
        <taxon>Burkholderiales</taxon>
        <taxon>Comamonadaceae</taxon>
        <taxon>Hydrogenophaga</taxon>
    </lineage>
</organism>
<evidence type="ECO:0000313" key="1">
    <source>
        <dbReference type="EMBL" id="GLS16013.1"/>
    </source>
</evidence>
<reference evidence="2" key="1">
    <citation type="journal article" date="2019" name="Int. J. Syst. Evol. Microbiol.">
        <title>The Global Catalogue of Microorganisms (GCM) 10K type strain sequencing project: providing services to taxonomists for standard genome sequencing and annotation.</title>
        <authorList>
            <consortium name="The Broad Institute Genomics Platform"/>
            <consortium name="The Broad Institute Genome Sequencing Center for Infectious Disease"/>
            <person name="Wu L."/>
            <person name="Ma J."/>
        </authorList>
    </citation>
    <scope>NUCLEOTIDE SEQUENCE [LARGE SCALE GENOMIC DNA]</scope>
    <source>
        <strain evidence="2">NBRC 109341</strain>
    </source>
</reference>
<accession>A0ABQ6C8N3</accession>
<comment type="caution">
    <text evidence="1">The sequence shown here is derived from an EMBL/GenBank/DDBJ whole genome shotgun (WGS) entry which is preliminary data.</text>
</comment>
<protein>
    <submittedName>
        <fullName evidence="1">Uncharacterized protein</fullName>
    </submittedName>
</protein>
<gene>
    <name evidence="1" type="ORF">GCM10007935_34510</name>
</gene>
<keyword evidence="2" id="KW-1185">Reference proteome</keyword>